<evidence type="ECO:0000313" key="3">
    <source>
        <dbReference type="Proteomes" id="UP001164705"/>
    </source>
</evidence>
<evidence type="ECO:0000313" key="2">
    <source>
        <dbReference type="EMBL" id="WAC02502.1"/>
    </source>
</evidence>
<sequence>MKNLKLILLLSLCFYFTQSTSEAQNYDNMKTKVLYFDALGVVKDVTITRGSTATIQDSHIVCGFSDLDNNIIDVPTKLRSQLTNYERLICENKMPIGCLLEGNYKEHRTFSFGDRYQPYLQWEGVYLTSANEYPKIRTAQVTFTRNDDSLFAVFLAPYLDGVNYALNLRSLADLKKVDYVRLYYFLNATDEANNVESNAFFFKVAPYDLMENELDSGVLNFIPE</sequence>
<dbReference type="Proteomes" id="UP001164705">
    <property type="component" value="Chromosome"/>
</dbReference>
<evidence type="ECO:0000256" key="1">
    <source>
        <dbReference type="SAM" id="SignalP"/>
    </source>
</evidence>
<feature type="chain" id="PRO_5039593129" evidence="1">
    <location>
        <begin position="24"/>
        <end position="224"/>
    </location>
</feature>
<proteinExistence type="predicted"/>
<protein>
    <submittedName>
        <fullName evidence="2">Uncharacterized protein</fullName>
    </submittedName>
</protein>
<dbReference type="KEGG" id="lnu:N7U66_01965"/>
<dbReference type="EMBL" id="CP113088">
    <property type="protein sequence ID" value="WAC02502.1"/>
    <property type="molecule type" value="Genomic_DNA"/>
</dbReference>
<gene>
    <name evidence="2" type="ORF">N7U66_01965</name>
</gene>
<feature type="signal peptide" evidence="1">
    <location>
        <begin position="1"/>
        <end position="23"/>
    </location>
</feature>
<organism evidence="2 3">
    <name type="scientific">Lacinutrix neustonica</name>
    <dbReference type="NCBI Taxonomy" id="2980107"/>
    <lineage>
        <taxon>Bacteria</taxon>
        <taxon>Pseudomonadati</taxon>
        <taxon>Bacteroidota</taxon>
        <taxon>Flavobacteriia</taxon>
        <taxon>Flavobacteriales</taxon>
        <taxon>Flavobacteriaceae</taxon>
        <taxon>Lacinutrix</taxon>
    </lineage>
</organism>
<dbReference type="AlphaFoldDB" id="A0A9E8MXS6"/>
<reference evidence="2" key="1">
    <citation type="submission" date="2022-11" db="EMBL/GenBank/DDBJ databases">
        <title>Lacinutrix neustonica HL-RS19T sp. nov., isolated from the surface microlayer sample of brackish Lake Shihwa.</title>
        <authorList>
            <person name="Choi J.Y."/>
            <person name="Hwang C.Y."/>
        </authorList>
    </citation>
    <scope>NUCLEOTIDE SEQUENCE</scope>
    <source>
        <strain evidence="2">HL-RS19</strain>
    </source>
</reference>
<keyword evidence="1" id="KW-0732">Signal</keyword>
<dbReference type="RefSeq" id="WP_267677099.1">
    <property type="nucleotide sequence ID" value="NZ_CP113088.1"/>
</dbReference>
<keyword evidence="3" id="KW-1185">Reference proteome</keyword>
<name>A0A9E8MXS6_9FLAO</name>
<accession>A0A9E8MXS6</accession>